<organism evidence="3 4">
    <name type="scientific">Lomentospora prolificans</name>
    <dbReference type="NCBI Taxonomy" id="41688"/>
    <lineage>
        <taxon>Eukaryota</taxon>
        <taxon>Fungi</taxon>
        <taxon>Dikarya</taxon>
        <taxon>Ascomycota</taxon>
        <taxon>Pezizomycotina</taxon>
        <taxon>Sordariomycetes</taxon>
        <taxon>Hypocreomycetidae</taxon>
        <taxon>Microascales</taxon>
        <taxon>Microascaceae</taxon>
        <taxon>Lomentospora</taxon>
    </lineage>
</organism>
<dbReference type="SMART" id="SM00174">
    <property type="entry name" value="RHO"/>
    <property type="match status" value="1"/>
</dbReference>
<dbReference type="PRINTS" id="PR00449">
    <property type="entry name" value="RASTRNSFRMNG"/>
</dbReference>
<evidence type="ECO:0000256" key="1">
    <source>
        <dbReference type="ARBA" id="ARBA00022741"/>
    </source>
</evidence>
<dbReference type="Gene3D" id="3.40.50.300">
    <property type="entry name" value="P-loop containing nucleotide triphosphate hydrolases"/>
    <property type="match status" value="1"/>
</dbReference>
<protein>
    <submittedName>
        <fullName evidence="3">Uncharacterized protein</fullName>
    </submittedName>
</protein>
<dbReference type="Proteomes" id="UP000233524">
    <property type="component" value="Unassembled WGS sequence"/>
</dbReference>
<keyword evidence="1" id="KW-0547">Nucleotide-binding</keyword>
<keyword evidence="2" id="KW-0342">GTP-binding</keyword>
<dbReference type="InterPro" id="IPR027417">
    <property type="entry name" value="P-loop_NTPase"/>
</dbReference>
<keyword evidence="4" id="KW-1185">Reference proteome</keyword>
<reference evidence="3 4" key="1">
    <citation type="journal article" date="2017" name="G3 (Bethesda)">
        <title>First Draft Genome Sequence of the Pathogenic Fungus Lomentospora prolificans (Formerly Scedosporium prolificans).</title>
        <authorList>
            <person name="Luo R."/>
            <person name="Zimin A."/>
            <person name="Workman R."/>
            <person name="Fan Y."/>
            <person name="Pertea G."/>
            <person name="Grossman N."/>
            <person name="Wear M.P."/>
            <person name="Jia B."/>
            <person name="Miller H."/>
            <person name="Casadevall A."/>
            <person name="Timp W."/>
            <person name="Zhang S.X."/>
            <person name="Salzberg S.L."/>
        </authorList>
    </citation>
    <scope>NUCLEOTIDE SEQUENCE [LARGE SCALE GENOMIC DNA]</scope>
    <source>
        <strain evidence="3 4">JHH-5317</strain>
    </source>
</reference>
<dbReference type="InterPro" id="IPR001806">
    <property type="entry name" value="Small_GTPase"/>
</dbReference>
<evidence type="ECO:0000313" key="4">
    <source>
        <dbReference type="Proteomes" id="UP000233524"/>
    </source>
</evidence>
<dbReference type="OrthoDB" id="25896at2759"/>
<dbReference type="VEuPathDB" id="FungiDB:jhhlp_004370"/>
<dbReference type="EMBL" id="NLAX01000010">
    <property type="protein sequence ID" value="PKS09749.1"/>
    <property type="molecule type" value="Genomic_DNA"/>
</dbReference>
<dbReference type="STRING" id="41688.A0A2N3NBE1"/>
<dbReference type="SUPFAM" id="SSF52540">
    <property type="entry name" value="P-loop containing nucleoside triphosphate hydrolases"/>
    <property type="match status" value="1"/>
</dbReference>
<dbReference type="Pfam" id="PF00071">
    <property type="entry name" value="Ras"/>
    <property type="match status" value="1"/>
</dbReference>
<dbReference type="PROSITE" id="PS51419">
    <property type="entry name" value="RAB"/>
    <property type="match status" value="1"/>
</dbReference>
<evidence type="ECO:0000313" key="3">
    <source>
        <dbReference type="EMBL" id="PKS09749.1"/>
    </source>
</evidence>
<dbReference type="InterPro" id="IPR003578">
    <property type="entry name" value="Small_GTPase_Rho"/>
</dbReference>
<evidence type="ECO:0000256" key="2">
    <source>
        <dbReference type="ARBA" id="ARBA00023134"/>
    </source>
</evidence>
<accession>A0A2N3NBE1</accession>
<dbReference type="PANTHER" id="PTHR24072">
    <property type="entry name" value="RHO FAMILY GTPASE"/>
    <property type="match status" value="1"/>
</dbReference>
<sequence length="187" mass="21224">MDGEVISVVLLGDNRCGKTTFISRVSSKDKSGDFTIFRDMDQPFVFELNQGPRRFRLEFRDSSGPENWQTQDPDMVILCYDVSQRLSLINMKRFWIKDAKKAYDNRDTLPFLILGLKRDLRSEDDPNGIIYPQEGYRVAQELRADKYMECSAATGELVDLAFEEICKTALSTRTAVGGQSEGGCIVL</sequence>
<proteinExistence type="predicted"/>
<gene>
    <name evidence="3" type="ORF">jhhlp_004370</name>
</gene>
<dbReference type="GO" id="GO:0003924">
    <property type="term" value="F:GTPase activity"/>
    <property type="evidence" value="ECO:0007669"/>
    <property type="project" value="InterPro"/>
</dbReference>
<name>A0A2N3NBE1_9PEZI</name>
<dbReference type="InParanoid" id="A0A2N3NBE1"/>
<comment type="caution">
    <text evidence="3">The sequence shown here is derived from an EMBL/GenBank/DDBJ whole genome shotgun (WGS) entry which is preliminary data.</text>
</comment>
<dbReference type="SMART" id="SM00175">
    <property type="entry name" value="RAB"/>
    <property type="match status" value="1"/>
</dbReference>
<dbReference type="AlphaFoldDB" id="A0A2N3NBE1"/>
<dbReference type="GO" id="GO:0007264">
    <property type="term" value="P:small GTPase-mediated signal transduction"/>
    <property type="evidence" value="ECO:0007669"/>
    <property type="project" value="InterPro"/>
</dbReference>
<dbReference type="GO" id="GO:0005525">
    <property type="term" value="F:GTP binding"/>
    <property type="evidence" value="ECO:0007669"/>
    <property type="project" value="UniProtKB-KW"/>
</dbReference>